<dbReference type="Gene3D" id="3.40.80.10">
    <property type="entry name" value="Peptidoglycan recognition protein-like"/>
    <property type="match status" value="1"/>
</dbReference>
<comment type="catalytic activity">
    <reaction evidence="1">
        <text>Hydrolyzes the link between N-acetylmuramoyl residues and L-amino acid residues in certain cell-wall glycopeptides.</text>
        <dbReference type="EC" id="3.5.1.28"/>
    </reaction>
</comment>
<name>A0ABV4HTU4_9GAMM</name>
<sequence>MGKRTSARKKPVVRIAWRFRFWWPDDEHNDKDGIPGNRLNKGGFEMMGANRVTVDFLRDGAVLQKDGAGISKKGGMLIDISQLVVDCAAAHGTGAYTIRLTPPADLSSSAAAGPHMEEPSGKLNGAYRIQMRPLEFNVELDSAGEILAPAEGTRVFMPYSEADRPDGEPAPHGSVIRKRHDGEIHFVVDWKFDWINRHQPKYRPLRLARTRKDGSDHPDVLVLHITGGARIESALQKFLKEGGKIGIHYIVDLDGHAVKLVEEQHALSHAGFKDGRGKALLDKKGWERQEYNTKWGMFDRGESSAVFLRSIGIEHQIGEDAPFPDGMVAGCVRLVKQIVNHFGIDPWNVVGHADVLTLKGKNRLPRGGSQVAFEEFTKNCPGTSFPWNHLQDFKEGGKSRPLSLGPAAGIDPEPKETIYAGVFVHLDRMDANAPSESVAALQTLAIEQLQKDLRRMGFWCPGWKSSPRKIVTSVETFGELDFGTYDLATRGAVRLFQRRCMLPRGDKVSEAGRVDLLTAQRIRQTVATPGLPELVLPRTKPSE</sequence>
<dbReference type="InterPro" id="IPR051206">
    <property type="entry name" value="NAMLAA_amidase_2"/>
</dbReference>
<protein>
    <recommendedName>
        <fullName evidence="2">N-acetylmuramoyl-L-alanine amidase</fullName>
        <ecNumber evidence="2">3.5.1.28</ecNumber>
    </recommendedName>
</protein>
<proteinExistence type="predicted"/>
<reference evidence="6 7" key="1">
    <citation type="submission" date="2024-07" db="EMBL/GenBank/DDBJ databases">
        <title>Luteimonas salilacus sp. nov., isolated from the shore soil of Salt Lake in Tibet of China.</title>
        <authorList>
            <person name="Zhang X."/>
            <person name="Li A."/>
        </authorList>
    </citation>
    <scope>NUCLEOTIDE SEQUENCE [LARGE SCALE GENOMIC DNA]</scope>
    <source>
        <strain evidence="6 7">B3-2-R+30</strain>
    </source>
</reference>
<evidence type="ECO:0000256" key="3">
    <source>
        <dbReference type="ARBA" id="ARBA00022801"/>
    </source>
</evidence>
<dbReference type="InterPro" id="IPR036505">
    <property type="entry name" value="Amidase/PGRP_sf"/>
</dbReference>
<comment type="caution">
    <text evidence="6">The sequence shown here is derived from an EMBL/GenBank/DDBJ whole genome shotgun (WGS) entry which is preliminary data.</text>
</comment>
<dbReference type="PANTHER" id="PTHR30417:SF1">
    <property type="entry name" value="N-ACETYLMURAMOYL-L-ALANINE AMIDASE AMID"/>
    <property type="match status" value="1"/>
</dbReference>
<dbReference type="RefSeq" id="WP_370564462.1">
    <property type="nucleotide sequence ID" value="NZ_JBFWIB010000008.1"/>
</dbReference>
<dbReference type="Proteomes" id="UP001566331">
    <property type="component" value="Unassembled WGS sequence"/>
</dbReference>
<feature type="domain" description="N-acetylmuramoyl-L-alanine amidase" evidence="5">
    <location>
        <begin position="217"/>
        <end position="362"/>
    </location>
</feature>
<evidence type="ECO:0000256" key="1">
    <source>
        <dbReference type="ARBA" id="ARBA00001561"/>
    </source>
</evidence>
<evidence type="ECO:0000313" key="6">
    <source>
        <dbReference type="EMBL" id="MEZ0474800.1"/>
    </source>
</evidence>
<keyword evidence="3 6" id="KW-0378">Hydrolase</keyword>
<dbReference type="Pfam" id="PF01510">
    <property type="entry name" value="Amidase_2"/>
    <property type="match status" value="1"/>
</dbReference>
<accession>A0ABV4HTU4</accession>
<dbReference type="SUPFAM" id="SSF55846">
    <property type="entry name" value="N-acetylmuramoyl-L-alanine amidase-like"/>
    <property type="match status" value="1"/>
</dbReference>
<dbReference type="EC" id="3.5.1.28" evidence="2"/>
<dbReference type="EMBL" id="JBFWIC010000010">
    <property type="protein sequence ID" value="MEZ0474800.1"/>
    <property type="molecule type" value="Genomic_DNA"/>
</dbReference>
<dbReference type="PANTHER" id="PTHR30417">
    <property type="entry name" value="N-ACETYLMURAMOYL-L-ALANINE AMIDASE AMID"/>
    <property type="match status" value="1"/>
</dbReference>
<keyword evidence="7" id="KW-1185">Reference proteome</keyword>
<gene>
    <name evidence="6" type="ORF">AB6713_09225</name>
</gene>
<dbReference type="InterPro" id="IPR002502">
    <property type="entry name" value="Amidase_domain"/>
</dbReference>
<keyword evidence="4" id="KW-0961">Cell wall biogenesis/degradation</keyword>
<organism evidence="6 7">
    <name type="scientific">Luteimonas salinilitoris</name>
    <dbReference type="NCBI Taxonomy" id="3237697"/>
    <lineage>
        <taxon>Bacteria</taxon>
        <taxon>Pseudomonadati</taxon>
        <taxon>Pseudomonadota</taxon>
        <taxon>Gammaproteobacteria</taxon>
        <taxon>Lysobacterales</taxon>
        <taxon>Lysobacteraceae</taxon>
        <taxon>Luteimonas</taxon>
    </lineage>
</organism>
<evidence type="ECO:0000256" key="2">
    <source>
        <dbReference type="ARBA" id="ARBA00011901"/>
    </source>
</evidence>
<evidence type="ECO:0000259" key="5">
    <source>
        <dbReference type="Pfam" id="PF01510"/>
    </source>
</evidence>
<dbReference type="GO" id="GO:0008745">
    <property type="term" value="F:N-acetylmuramoyl-L-alanine amidase activity"/>
    <property type="evidence" value="ECO:0007669"/>
    <property type="project" value="UniProtKB-EC"/>
</dbReference>
<evidence type="ECO:0000313" key="7">
    <source>
        <dbReference type="Proteomes" id="UP001566331"/>
    </source>
</evidence>
<evidence type="ECO:0000256" key="4">
    <source>
        <dbReference type="ARBA" id="ARBA00023316"/>
    </source>
</evidence>
<dbReference type="CDD" id="cd06583">
    <property type="entry name" value="PGRP"/>
    <property type="match status" value="1"/>
</dbReference>